<evidence type="ECO:0000259" key="1">
    <source>
        <dbReference type="Pfam" id="PF14088"/>
    </source>
</evidence>
<comment type="caution">
    <text evidence="2">The sequence shown here is derived from an EMBL/GenBank/DDBJ whole genome shotgun (WGS) entry which is preliminary data.</text>
</comment>
<dbReference type="EMBL" id="JABTCG010000001">
    <property type="protein sequence ID" value="MBD0850020.1"/>
    <property type="molecule type" value="Genomic_DNA"/>
</dbReference>
<dbReference type="RefSeq" id="WP_188313115.1">
    <property type="nucleotide sequence ID" value="NZ_JABTCG010000001.1"/>
</dbReference>
<evidence type="ECO:0000313" key="3">
    <source>
        <dbReference type="Proteomes" id="UP000598350"/>
    </source>
</evidence>
<dbReference type="InterPro" id="IPR025364">
    <property type="entry name" value="DUF4268"/>
</dbReference>
<sequence>MFSREESKQLRHDFWIAFGKSFPHKWILYDTKTKGLSLKFHFGLKKAMVSIDIEHSDLARRMELWEKLISLKSILKEEYLPEAIYKDSFLLENQKEISRIYVEKSDVSIHNKDTWQETMVFMETRMLLLEAFFVEYRELVGGKFD</sequence>
<name>A0ABR7VAZ5_9FLAO</name>
<keyword evidence="3" id="KW-1185">Reference proteome</keyword>
<protein>
    <submittedName>
        <fullName evidence="2">DUF4268 domain-containing protein</fullName>
    </submittedName>
</protein>
<accession>A0ABR7VAZ5</accession>
<feature type="domain" description="DUF4268" evidence="1">
    <location>
        <begin position="10"/>
        <end position="136"/>
    </location>
</feature>
<dbReference type="Pfam" id="PF14088">
    <property type="entry name" value="DUF4268"/>
    <property type="match status" value="1"/>
</dbReference>
<evidence type="ECO:0000313" key="2">
    <source>
        <dbReference type="EMBL" id="MBD0850020.1"/>
    </source>
</evidence>
<reference evidence="2 3" key="1">
    <citation type="submission" date="2020-05" db="EMBL/GenBank/DDBJ databases">
        <title>The draft genome sequence of Maribacter arenosus CAU 1321.</title>
        <authorList>
            <person name="Mu L."/>
        </authorList>
    </citation>
    <scope>NUCLEOTIDE SEQUENCE [LARGE SCALE GENOMIC DNA]</scope>
    <source>
        <strain evidence="2 3">CAU 1321</strain>
    </source>
</reference>
<dbReference type="Proteomes" id="UP000598350">
    <property type="component" value="Unassembled WGS sequence"/>
</dbReference>
<organism evidence="2 3">
    <name type="scientific">Maribacter arenosus</name>
    <dbReference type="NCBI Taxonomy" id="1854708"/>
    <lineage>
        <taxon>Bacteria</taxon>
        <taxon>Pseudomonadati</taxon>
        <taxon>Bacteroidota</taxon>
        <taxon>Flavobacteriia</taxon>
        <taxon>Flavobacteriales</taxon>
        <taxon>Flavobacteriaceae</taxon>
        <taxon>Maribacter</taxon>
    </lineage>
</organism>
<proteinExistence type="predicted"/>
<gene>
    <name evidence="2" type="ORF">HPE63_05000</name>
</gene>